<sequence length="388" mass="43616">VTMPIPVPALPLSYEVSIDIEDVYNNESFRVRERERDGRAQHALTSHALNVSCIYNTLTAEGYIVEGVKCIRYSSLPGKCFCVTKFCRKYVALAQLLDYLRQNNATATQTSIGSGDPRGLEVVVWRVVAADMMVEATYSRAVGGGQLSPLTFTVKGSGRVFRFPGGALWLRYTIRSWARETDAAHVLVATPPGVFCPAHERKFLPKLANQFSITMETVIENLGTIAYESQHYESEEKLVSFTYRPHLHAEGMFLLNIPGLTDMTIEFYRVIHDFKTGIQYMINEKTSNCSIQGIPVSALDAAPADNQHIRLRHASELISIDPNMFIYKGTRRVRGIICDVWVAERGVRKGQYSTVEIYFSHENWTVEVEVFNKVRQVPIGISSYIADA</sequence>
<reference evidence="2 3" key="1">
    <citation type="submission" date="2024-05" db="EMBL/GenBank/DDBJ databases">
        <authorList>
            <person name="Wallberg A."/>
        </authorList>
    </citation>
    <scope>NUCLEOTIDE SEQUENCE [LARGE SCALE GENOMIC DNA]</scope>
</reference>
<evidence type="ECO:0000313" key="2">
    <source>
        <dbReference type="EMBL" id="CAL4081500.1"/>
    </source>
</evidence>
<comment type="caution">
    <text evidence="2">The sequence shown here is derived from an EMBL/GenBank/DDBJ whole genome shotgun (WGS) entry which is preliminary data.</text>
</comment>
<feature type="non-terminal residue" evidence="2">
    <location>
        <position position="1"/>
    </location>
</feature>
<evidence type="ECO:0000313" key="3">
    <source>
        <dbReference type="Proteomes" id="UP001497623"/>
    </source>
</evidence>
<protein>
    <recommendedName>
        <fullName evidence="1">LolA-like domain-containing protein</fullName>
    </recommendedName>
</protein>
<dbReference type="InterPro" id="IPR058831">
    <property type="entry name" value="LolA-like_dom_2nd"/>
</dbReference>
<gene>
    <name evidence="2" type="ORF">MNOR_LOCUS11569</name>
</gene>
<evidence type="ECO:0000259" key="1">
    <source>
        <dbReference type="Pfam" id="PF25898"/>
    </source>
</evidence>
<proteinExistence type="predicted"/>
<accession>A0AAV2QI20</accession>
<feature type="domain" description="LolA-like" evidence="1">
    <location>
        <begin position="191"/>
        <end position="386"/>
    </location>
</feature>
<dbReference type="AlphaFoldDB" id="A0AAV2QI20"/>
<dbReference type="EMBL" id="CAXKWB010006120">
    <property type="protein sequence ID" value="CAL4081500.1"/>
    <property type="molecule type" value="Genomic_DNA"/>
</dbReference>
<organism evidence="2 3">
    <name type="scientific">Meganyctiphanes norvegica</name>
    <name type="common">Northern krill</name>
    <name type="synonym">Thysanopoda norvegica</name>
    <dbReference type="NCBI Taxonomy" id="48144"/>
    <lineage>
        <taxon>Eukaryota</taxon>
        <taxon>Metazoa</taxon>
        <taxon>Ecdysozoa</taxon>
        <taxon>Arthropoda</taxon>
        <taxon>Crustacea</taxon>
        <taxon>Multicrustacea</taxon>
        <taxon>Malacostraca</taxon>
        <taxon>Eumalacostraca</taxon>
        <taxon>Eucarida</taxon>
        <taxon>Euphausiacea</taxon>
        <taxon>Euphausiidae</taxon>
        <taxon>Meganyctiphanes</taxon>
    </lineage>
</organism>
<keyword evidence="3" id="KW-1185">Reference proteome</keyword>
<name>A0AAV2QI20_MEGNR</name>
<dbReference type="Proteomes" id="UP001497623">
    <property type="component" value="Unassembled WGS sequence"/>
</dbReference>
<dbReference type="PANTHER" id="PTHR36902">
    <property type="entry name" value="ENRICHED IN SURFACE-LABELED PROTEOME PROTEIN 9"/>
    <property type="match status" value="1"/>
</dbReference>
<feature type="non-terminal residue" evidence="2">
    <location>
        <position position="388"/>
    </location>
</feature>
<dbReference type="Pfam" id="PF25898">
    <property type="entry name" value="LolA_2nd_metazoa"/>
    <property type="match status" value="1"/>
</dbReference>
<dbReference type="PANTHER" id="PTHR36902:SF1">
    <property type="entry name" value="ENRICHED IN SURFACE-LABELED PROTEOME PROTEIN 9"/>
    <property type="match status" value="1"/>
</dbReference>